<comment type="caution">
    <text evidence="1">The sequence shown here is derived from an EMBL/GenBank/DDBJ whole genome shotgun (WGS) entry which is preliminary data.</text>
</comment>
<dbReference type="Gramene" id="OMO77049">
    <property type="protein sequence ID" value="OMO77049"/>
    <property type="gene ID" value="CCACVL1_15221"/>
</dbReference>
<gene>
    <name evidence="1" type="ORF">CCACVL1_15221</name>
</gene>
<keyword evidence="2" id="KW-1185">Reference proteome</keyword>
<name>A0A1R3I3C8_COCAP</name>
<reference evidence="1 2" key="1">
    <citation type="submission" date="2013-09" db="EMBL/GenBank/DDBJ databases">
        <title>Corchorus capsularis genome sequencing.</title>
        <authorList>
            <person name="Alam M."/>
            <person name="Haque M.S."/>
            <person name="Islam M.S."/>
            <person name="Emdad E.M."/>
            <person name="Islam M.M."/>
            <person name="Ahmed B."/>
            <person name="Halim A."/>
            <person name="Hossen Q.M.M."/>
            <person name="Hossain M.Z."/>
            <person name="Ahmed R."/>
            <person name="Khan M.M."/>
            <person name="Islam R."/>
            <person name="Rashid M.M."/>
            <person name="Khan S.A."/>
            <person name="Rahman M.S."/>
            <person name="Alam M."/>
        </authorList>
    </citation>
    <scope>NUCLEOTIDE SEQUENCE [LARGE SCALE GENOMIC DNA]</scope>
    <source>
        <strain evidence="2">cv. CVL-1</strain>
        <tissue evidence="1">Whole seedling</tissue>
    </source>
</reference>
<dbReference type="EMBL" id="AWWV01010815">
    <property type="protein sequence ID" value="OMO77049.1"/>
    <property type="molecule type" value="Genomic_DNA"/>
</dbReference>
<dbReference type="AlphaFoldDB" id="A0A1R3I3C8"/>
<evidence type="ECO:0000313" key="2">
    <source>
        <dbReference type="Proteomes" id="UP000188268"/>
    </source>
</evidence>
<protein>
    <submittedName>
        <fullName evidence="1">Uncharacterized protein</fullName>
    </submittedName>
</protein>
<proteinExistence type="predicted"/>
<dbReference type="Proteomes" id="UP000188268">
    <property type="component" value="Unassembled WGS sequence"/>
</dbReference>
<evidence type="ECO:0000313" key="1">
    <source>
        <dbReference type="EMBL" id="OMO77049.1"/>
    </source>
</evidence>
<organism evidence="1 2">
    <name type="scientific">Corchorus capsularis</name>
    <name type="common">Jute</name>
    <dbReference type="NCBI Taxonomy" id="210143"/>
    <lineage>
        <taxon>Eukaryota</taxon>
        <taxon>Viridiplantae</taxon>
        <taxon>Streptophyta</taxon>
        <taxon>Embryophyta</taxon>
        <taxon>Tracheophyta</taxon>
        <taxon>Spermatophyta</taxon>
        <taxon>Magnoliopsida</taxon>
        <taxon>eudicotyledons</taxon>
        <taxon>Gunneridae</taxon>
        <taxon>Pentapetalae</taxon>
        <taxon>rosids</taxon>
        <taxon>malvids</taxon>
        <taxon>Malvales</taxon>
        <taxon>Malvaceae</taxon>
        <taxon>Grewioideae</taxon>
        <taxon>Apeibeae</taxon>
        <taxon>Corchorus</taxon>
    </lineage>
</organism>
<sequence length="24" mass="2766">MDYGLKGEWKGLWASELENGLKKI</sequence>
<accession>A0A1R3I3C8</accession>